<dbReference type="CDD" id="cd11541">
    <property type="entry name" value="NTP-PPase_u4"/>
    <property type="match status" value="1"/>
</dbReference>
<dbReference type="Pfam" id="PF03819">
    <property type="entry name" value="MazG"/>
    <property type="match status" value="1"/>
</dbReference>
<evidence type="ECO:0000313" key="2">
    <source>
        <dbReference type="EMBL" id="EFU31170.1"/>
    </source>
</evidence>
<dbReference type="AlphaFoldDB" id="E6K5P4"/>
<dbReference type="Proteomes" id="UP000003112">
    <property type="component" value="Unassembled WGS sequence"/>
</dbReference>
<dbReference type="Gene3D" id="1.10.287.1080">
    <property type="entry name" value="MazG-like"/>
    <property type="match status" value="1"/>
</dbReference>
<keyword evidence="3" id="KW-1185">Reference proteome</keyword>
<dbReference type="GO" id="GO:0016787">
    <property type="term" value="F:hydrolase activity"/>
    <property type="evidence" value="ECO:0007669"/>
    <property type="project" value="UniProtKB-KW"/>
</dbReference>
<gene>
    <name evidence="2" type="ORF">HMPREF6485_0886</name>
</gene>
<protein>
    <submittedName>
        <fullName evidence="2">MazG nucleotide pyrophosphohydrolase domain protein</fullName>
    </submittedName>
</protein>
<accession>E6K5P4</accession>
<dbReference type="eggNOG" id="COG1694">
    <property type="taxonomic scope" value="Bacteria"/>
</dbReference>
<dbReference type="EMBL" id="AEPD01000017">
    <property type="protein sequence ID" value="EFU31170.1"/>
    <property type="molecule type" value="Genomic_DNA"/>
</dbReference>
<comment type="caution">
    <text evidence="2">The sequence shown here is derived from an EMBL/GenBank/DDBJ whole genome shotgun (WGS) entry which is preliminary data.</text>
</comment>
<proteinExistence type="predicted"/>
<sequence length="144" mass="16287">MHPVRKTDWGNKRIVPEIPATTDTDKSYNITQKAQEIMEMNEYQKQALKTAIYPHPIVYPVLGLTGEAGEVADKVKKVIRDQGSDFSDGHTKEEIAKEIGDVLWYLSTLANDLGYTLDEIAEMNIRKIQSRQQCDKIHGAGDNR</sequence>
<dbReference type="SUPFAM" id="SSF101386">
    <property type="entry name" value="all-alpha NTP pyrophosphatases"/>
    <property type="match status" value="1"/>
</dbReference>
<dbReference type="InterPro" id="IPR011379">
    <property type="entry name" value="MazG-related_GP37"/>
</dbReference>
<dbReference type="InterPro" id="IPR004518">
    <property type="entry name" value="MazG-like_dom"/>
</dbReference>
<dbReference type="STRING" id="873513.HMPREF6485_0886"/>
<reference evidence="2 3" key="1">
    <citation type="submission" date="2010-10" db="EMBL/GenBank/DDBJ databases">
        <authorList>
            <person name="Muzny D."/>
            <person name="Qin X."/>
            <person name="Deng J."/>
            <person name="Jiang H."/>
            <person name="Liu Y."/>
            <person name="Qu J."/>
            <person name="Song X.-Z."/>
            <person name="Zhang L."/>
            <person name="Thornton R."/>
            <person name="Coyle M."/>
            <person name="Francisco L."/>
            <person name="Jackson L."/>
            <person name="Javaid M."/>
            <person name="Korchina V."/>
            <person name="Kovar C."/>
            <person name="Mata R."/>
            <person name="Mathew T."/>
            <person name="Ngo R."/>
            <person name="Nguyen L."/>
            <person name="Nguyen N."/>
            <person name="Okwuonu G."/>
            <person name="Ongeri F."/>
            <person name="Pham C."/>
            <person name="Simmons D."/>
            <person name="Wilczek-Boney K."/>
            <person name="Hale W."/>
            <person name="Jakkamsetti A."/>
            <person name="Pham P."/>
            <person name="Ruth R."/>
            <person name="San Lucas F."/>
            <person name="Warren J."/>
            <person name="Zhang J."/>
            <person name="Zhao Z."/>
            <person name="Zhou C."/>
            <person name="Zhu D."/>
            <person name="Lee S."/>
            <person name="Bess C."/>
            <person name="Blankenburg K."/>
            <person name="Forbes L."/>
            <person name="Fu Q."/>
            <person name="Gubbala S."/>
            <person name="Hirani K."/>
            <person name="Jayaseelan J.C."/>
            <person name="Lara F."/>
            <person name="Munidasa M."/>
            <person name="Palculict T."/>
            <person name="Patil S."/>
            <person name="Pu L.-L."/>
            <person name="Saada N."/>
            <person name="Tang L."/>
            <person name="Weissenberger G."/>
            <person name="Zhu Y."/>
            <person name="Hemphill L."/>
            <person name="Shang Y."/>
            <person name="Youmans B."/>
            <person name="Ayvaz T."/>
            <person name="Ross M."/>
            <person name="Santibanez J."/>
            <person name="Aqrawi P."/>
            <person name="Gross S."/>
            <person name="Joshi V."/>
            <person name="Fowler G."/>
            <person name="Nazareth L."/>
            <person name="Reid J."/>
            <person name="Worley K."/>
            <person name="Petrosino J."/>
            <person name="Highlander S."/>
            <person name="Gibbs R."/>
        </authorList>
    </citation>
    <scope>NUCLEOTIDE SEQUENCE [LARGE SCALE GENOMIC DNA]</scope>
    <source>
        <strain evidence="2 3">ATCC 33574</strain>
    </source>
</reference>
<evidence type="ECO:0000313" key="3">
    <source>
        <dbReference type="Proteomes" id="UP000003112"/>
    </source>
</evidence>
<keyword evidence="2" id="KW-0378">Hydrolase</keyword>
<organism evidence="2 3">
    <name type="scientific">Segatella buccae ATCC 33574</name>
    <dbReference type="NCBI Taxonomy" id="873513"/>
    <lineage>
        <taxon>Bacteria</taxon>
        <taxon>Pseudomonadati</taxon>
        <taxon>Bacteroidota</taxon>
        <taxon>Bacteroidia</taxon>
        <taxon>Bacteroidales</taxon>
        <taxon>Prevotellaceae</taxon>
        <taxon>Segatella</taxon>
    </lineage>
</organism>
<name>E6K5P4_9BACT</name>
<evidence type="ECO:0000259" key="1">
    <source>
        <dbReference type="Pfam" id="PF03819"/>
    </source>
</evidence>
<dbReference type="HOGENOM" id="CLU_130333_1_0_10"/>
<feature type="domain" description="NTP pyrophosphohydrolase MazG-like" evidence="1">
    <location>
        <begin position="63"/>
        <end position="132"/>
    </location>
</feature>